<evidence type="ECO:0000313" key="2">
    <source>
        <dbReference type="Proteomes" id="UP001630127"/>
    </source>
</evidence>
<reference evidence="1 2" key="1">
    <citation type="submission" date="2024-11" db="EMBL/GenBank/DDBJ databases">
        <title>A near-complete genome assembly of Cinchona calisaya.</title>
        <authorList>
            <person name="Lian D.C."/>
            <person name="Zhao X.W."/>
            <person name="Wei L."/>
        </authorList>
    </citation>
    <scope>NUCLEOTIDE SEQUENCE [LARGE SCALE GENOMIC DNA]</scope>
    <source>
        <tissue evidence="1">Nenye</tissue>
    </source>
</reference>
<protein>
    <submittedName>
        <fullName evidence="1">Uncharacterized protein</fullName>
    </submittedName>
</protein>
<dbReference type="AlphaFoldDB" id="A0ABD3B484"/>
<sequence length="146" mass="15999">MRASSRQLTGTSEEGKGGKFVHVLEIEGTGGSSEKLKEPTGKHVDRKLGNDLVVEFSREETIEKDGRLLKSSLNNLGRAETTISLSLDNSNQVTDMEVERQDMGSTVRQIDVGSDSNTGIEEASLEVLRDIGKRAECVGKQRKEYS</sequence>
<keyword evidence="2" id="KW-1185">Reference proteome</keyword>
<evidence type="ECO:0000313" key="1">
    <source>
        <dbReference type="EMBL" id="KAL3537934.1"/>
    </source>
</evidence>
<accession>A0ABD3B484</accession>
<name>A0ABD3B484_9GENT</name>
<dbReference type="EMBL" id="JBJUIK010000001">
    <property type="protein sequence ID" value="KAL3537934.1"/>
    <property type="molecule type" value="Genomic_DNA"/>
</dbReference>
<proteinExistence type="predicted"/>
<organism evidence="1 2">
    <name type="scientific">Cinchona calisaya</name>
    <dbReference type="NCBI Taxonomy" id="153742"/>
    <lineage>
        <taxon>Eukaryota</taxon>
        <taxon>Viridiplantae</taxon>
        <taxon>Streptophyta</taxon>
        <taxon>Embryophyta</taxon>
        <taxon>Tracheophyta</taxon>
        <taxon>Spermatophyta</taxon>
        <taxon>Magnoliopsida</taxon>
        <taxon>eudicotyledons</taxon>
        <taxon>Gunneridae</taxon>
        <taxon>Pentapetalae</taxon>
        <taxon>asterids</taxon>
        <taxon>lamiids</taxon>
        <taxon>Gentianales</taxon>
        <taxon>Rubiaceae</taxon>
        <taxon>Cinchonoideae</taxon>
        <taxon>Cinchoneae</taxon>
        <taxon>Cinchona</taxon>
    </lineage>
</organism>
<comment type="caution">
    <text evidence="1">The sequence shown here is derived from an EMBL/GenBank/DDBJ whole genome shotgun (WGS) entry which is preliminary data.</text>
</comment>
<gene>
    <name evidence="1" type="ORF">ACH5RR_001300</name>
</gene>
<dbReference type="Proteomes" id="UP001630127">
    <property type="component" value="Unassembled WGS sequence"/>
</dbReference>